<keyword evidence="2" id="KW-1185">Reference proteome</keyword>
<reference evidence="1 2" key="1">
    <citation type="submission" date="2018-06" db="EMBL/GenBank/DDBJ databases">
        <authorList>
            <consortium name="Pathogen Informatics"/>
            <person name="Doyle S."/>
        </authorList>
    </citation>
    <scope>NUCLEOTIDE SEQUENCE [LARGE SCALE GENOMIC DNA]</scope>
    <source>
        <strain evidence="1 2">NCTC13296</strain>
    </source>
</reference>
<accession>A0A379M2N5</accession>
<evidence type="ECO:0000313" key="1">
    <source>
        <dbReference type="EMBL" id="SUE15655.1"/>
    </source>
</evidence>
<dbReference type="AlphaFoldDB" id="A0A379M2N5"/>
<proteinExistence type="predicted"/>
<dbReference type="Gene3D" id="1.10.287.1060">
    <property type="entry name" value="ESAT-6-like"/>
    <property type="match status" value="1"/>
</dbReference>
<protein>
    <submittedName>
        <fullName evidence="1">Uncharacterized protein</fullName>
    </submittedName>
</protein>
<dbReference type="SUPFAM" id="SSF140453">
    <property type="entry name" value="EsxAB dimer-like"/>
    <property type="match status" value="1"/>
</dbReference>
<evidence type="ECO:0000313" key="2">
    <source>
        <dbReference type="Proteomes" id="UP000254569"/>
    </source>
</evidence>
<dbReference type="InterPro" id="IPR036689">
    <property type="entry name" value="ESAT-6-like_sf"/>
</dbReference>
<dbReference type="EMBL" id="UGVI01000001">
    <property type="protein sequence ID" value="SUE15655.1"/>
    <property type="molecule type" value="Genomic_DNA"/>
</dbReference>
<organism evidence="1 2">
    <name type="scientific">Rhodococcus gordoniae</name>
    <dbReference type="NCBI Taxonomy" id="223392"/>
    <lineage>
        <taxon>Bacteria</taxon>
        <taxon>Bacillati</taxon>
        <taxon>Actinomycetota</taxon>
        <taxon>Actinomycetes</taxon>
        <taxon>Mycobacteriales</taxon>
        <taxon>Nocardiaceae</taxon>
        <taxon>Rhodococcus</taxon>
    </lineage>
</organism>
<sequence>MRPGVAAVRSWNPDALRITADRLDVLVDKLDDRMKGLLTEQDVLAERWSGDAARAAAARVVRERSLGSAIAEALLQVAEAYRTGAWLVEGTRLHLVSVVTGAEQSGFTVHHDGTVDPSDQIRILSAMLQAEAVAEARVRLEHEAAELTHAVTGALEQASRAAIETADRITAAVAVLEAARDAAVPGKVVQTEDGEFSWWPDWPSTIAASSIGAMSGATKELLTDAAVASGDDVARNIARGMNPAAAAVGTVPAIVNDIKGGMDPTEAIVSESAGTVAGMLGAVAASKLSAAFIGAVGGSVVPGVGTAAGFVAGLIGGGAATWYASKKIQELW</sequence>
<dbReference type="RefSeq" id="WP_245207952.1">
    <property type="nucleotide sequence ID" value="NZ_LPZN01000064.1"/>
</dbReference>
<dbReference type="Proteomes" id="UP000254569">
    <property type="component" value="Unassembled WGS sequence"/>
</dbReference>
<name>A0A379M2N5_9NOCA</name>
<gene>
    <name evidence="1" type="ORF">NCTC13296_02518</name>
</gene>